<evidence type="ECO:0000256" key="1">
    <source>
        <dbReference type="ARBA" id="ARBA00012493"/>
    </source>
</evidence>
<keyword evidence="12" id="KW-0808">Transferase</keyword>
<dbReference type="GO" id="GO:0006508">
    <property type="term" value="P:proteolysis"/>
    <property type="evidence" value="ECO:0007669"/>
    <property type="project" value="UniProtKB-KW"/>
</dbReference>
<dbReference type="FunFam" id="1.10.340.70:FF:000001">
    <property type="entry name" value="Retrovirus-related Pol polyprotein from transposon gypsy-like Protein"/>
    <property type="match status" value="1"/>
</dbReference>
<evidence type="ECO:0000313" key="19">
    <source>
        <dbReference type="Proteomes" id="UP001160148"/>
    </source>
</evidence>
<dbReference type="InterPro" id="IPR000477">
    <property type="entry name" value="RT_dom"/>
</dbReference>
<dbReference type="Pfam" id="PF00078">
    <property type="entry name" value="RVT_1"/>
    <property type="match status" value="1"/>
</dbReference>
<evidence type="ECO:0000256" key="13">
    <source>
        <dbReference type="ARBA" id="ARBA00023125"/>
    </source>
</evidence>
<keyword evidence="11" id="KW-0695">RNA-directed DNA polymerase</keyword>
<dbReference type="Gene3D" id="3.10.10.10">
    <property type="entry name" value="HIV Type 1 Reverse Transcriptase, subunit A, domain 1"/>
    <property type="match status" value="1"/>
</dbReference>
<dbReference type="FunFam" id="3.30.420.10:FF:000032">
    <property type="entry name" value="Retrovirus-related Pol polyprotein from transposon 297-like Protein"/>
    <property type="match status" value="1"/>
</dbReference>
<keyword evidence="7" id="KW-0255">Endonuclease</keyword>
<dbReference type="InterPro" id="IPR036397">
    <property type="entry name" value="RNaseH_sf"/>
</dbReference>
<feature type="domain" description="Integrase catalytic" evidence="17">
    <location>
        <begin position="805"/>
        <end position="963"/>
    </location>
</feature>
<keyword evidence="14" id="KW-0233">DNA recombination</keyword>
<dbReference type="InterPro" id="IPR043128">
    <property type="entry name" value="Rev_trsase/Diguanyl_cyclase"/>
</dbReference>
<evidence type="ECO:0000259" key="17">
    <source>
        <dbReference type="PROSITE" id="PS50994"/>
    </source>
</evidence>
<keyword evidence="2" id="KW-0645">Protease</keyword>
<organism evidence="18 19">
    <name type="scientific">Macrosiphum euphorbiae</name>
    <name type="common">potato aphid</name>
    <dbReference type="NCBI Taxonomy" id="13131"/>
    <lineage>
        <taxon>Eukaryota</taxon>
        <taxon>Metazoa</taxon>
        <taxon>Ecdysozoa</taxon>
        <taxon>Arthropoda</taxon>
        <taxon>Hexapoda</taxon>
        <taxon>Insecta</taxon>
        <taxon>Pterygota</taxon>
        <taxon>Neoptera</taxon>
        <taxon>Paraneoptera</taxon>
        <taxon>Hemiptera</taxon>
        <taxon>Sternorrhyncha</taxon>
        <taxon>Aphidomorpha</taxon>
        <taxon>Aphidoidea</taxon>
        <taxon>Aphididae</taxon>
        <taxon>Macrosiphini</taxon>
        <taxon>Macrosiphum</taxon>
    </lineage>
</organism>
<dbReference type="Pfam" id="PF17919">
    <property type="entry name" value="RT_RNaseH_2"/>
    <property type="match status" value="1"/>
</dbReference>
<name>A0AAV0Y6E7_9HEMI</name>
<protein>
    <recommendedName>
        <fullName evidence="1">RNA-directed DNA polymerase</fullName>
        <ecNumber evidence="1">2.7.7.49</ecNumber>
    </recommendedName>
</protein>
<dbReference type="InterPro" id="IPR041588">
    <property type="entry name" value="Integrase_H2C2"/>
</dbReference>
<evidence type="ECO:0000256" key="14">
    <source>
        <dbReference type="ARBA" id="ARBA00023172"/>
    </source>
</evidence>
<keyword evidence="13" id="KW-0238">DNA-binding</keyword>
<dbReference type="FunFam" id="3.10.20.370:FF:000001">
    <property type="entry name" value="Retrovirus-related Pol polyprotein from transposon 17.6-like protein"/>
    <property type="match status" value="1"/>
</dbReference>
<dbReference type="SUPFAM" id="SSF53098">
    <property type="entry name" value="Ribonuclease H-like"/>
    <property type="match status" value="1"/>
</dbReference>
<evidence type="ECO:0000256" key="11">
    <source>
        <dbReference type="ARBA" id="ARBA00022918"/>
    </source>
</evidence>
<dbReference type="Pfam" id="PF24626">
    <property type="entry name" value="SH3_Tf2-1"/>
    <property type="match status" value="1"/>
</dbReference>
<dbReference type="GO" id="GO:0004190">
    <property type="term" value="F:aspartic-type endopeptidase activity"/>
    <property type="evidence" value="ECO:0007669"/>
    <property type="project" value="UniProtKB-KW"/>
</dbReference>
<evidence type="ECO:0000256" key="10">
    <source>
        <dbReference type="ARBA" id="ARBA00022908"/>
    </source>
</evidence>
<evidence type="ECO:0000313" key="18">
    <source>
        <dbReference type="EMBL" id="CAI6375162.1"/>
    </source>
</evidence>
<evidence type="ECO:0000256" key="5">
    <source>
        <dbReference type="ARBA" id="ARBA00022723"/>
    </source>
</evidence>
<dbReference type="GO" id="GO:0003677">
    <property type="term" value="F:DNA binding"/>
    <property type="evidence" value="ECO:0007669"/>
    <property type="project" value="UniProtKB-KW"/>
</dbReference>
<comment type="caution">
    <text evidence="18">The sequence shown here is derived from an EMBL/GenBank/DDBJ whole genome shotgun (WGS) entry which is preliminary data.</text>
</comment>
<dbReference type="InterPro" id="IPR041577">
    <property type="entry name" value="RT_RNaseH_2"/>
</dbReference>
<proteinExistence type="predicted"/>
<evidence type="ECO:0000256" key="12">
    <source>
        <dbReference type="ARBA" id="ARBA00022932"/>
    </source>
</evidence>
<dbReference type="GO" id="GO:0015074">
    <property type="term" value="P:DNA integration"/>
    <property type="evidence" value="ECO:0007669"/>
    <property type="project" value="UniProtKB-KW"/>
</dbReference>
<dbReference type="FunFam" id="3.30.70.270:FF:000026">
    <property type="entry name" value="Transposon Ty3-G Gag-Pol polyprotein"/>
    <property type="match status" value="1"/>
</dbReference>
<evidence type="ECO:0000256" key="15">
    <source>
        <dbReference type="ARBA" id="ARBA00023268"/>
    </source>
</evidence>
<keyword evidence="4" id="KW-0540">Nuclease</keyword>
<dbReference type="EMBL" id="CARXXK010001273">
    <property type="protein sequence ID" value="CAI6375162.1"/>
    <property type="molecule type" value="Genomic_DNA"/>
</dbReference>
<evidence type="ECO:0000256" key="7">
    <source>
        <dbReference type="ARBA" id="ARBA00022759"/>
    </source>
</evidence>
<evidence type="ECO:0000256" key="2">
    <source>
        <dbReference type="ARBA" id="ARBA00022670"/>
    </source>
</evidence>
<sequence length="1101" mass="126699">MGENVLSDGNCGLYALTNAINDNKPKKIIALANILDLLGLSELPNYWWHDDQLSSIANHYGFDTYIYSDKTKNGYVYGSGFRPPIVLYNLNNGTHWCPGTLIKNKSKSNKIPQKIIYTENYISIQHIKNRLELETMINNKTNQIKEIQTINTITTNDREKVYDKEGTQINISNNITTEQHYQTVELLKQFIHIFSTDTTHIKPAKVQPCHIKIKPNAKEPKFNPPHRISPSQRQELKTQLDKLITANIVKHTKSNFASPAFLVRKKEKNSYRLVVSYKELNNIIESDQYPLPRTIDLFRSLEGSKFFTTLDLNSGFFQIPVREQDQYMLAFTTVHGLMTFTRLPQGFKNSSAIFQRELNKAFSDYLYKSVIIFIDDLATFGENFETALHNLRNVFEIINQFGFSLKTAKCTIFAQKIELLGHQISSEGLKPLARNTTAITNFEQPKTAKQVRSFLGMCSYYRRLVKDFSHIANPLFQLTKHDNNKYITWNNDHEDAFNKLKTILTSEPVIAHFSDDKDTYLTVDASITGLGAVLEQPDETNKLRPIGYASRKVLDSEKTYSSTTLELLGLVFGITYFREFLWGRKFTVFSDNISLQYYKNLKIPSARIARLTLKILDFDFTIKHKAGKENKVADCLSRESIMNIIDAVIFEFDSQHFHHEPIHNINNDKPTEINIIQSQKNDEFCNEIMKALNNIPTSNKYKKLSRRYIITNQILYLKRHMPKQNIENAIVIPKNLIQNVITAHHNPPLAGHLGITKTIKAIQIKYSWSSLIKDVTTFIKSCHQCQINKKSQGKPAGCLQPIPLPTCKPLDRITMDFLGPLPSSNNKKYILVFTCQSSKYVIAKATRLADANTVAKFLIQYITQYGVPRYLTSDRGLHFRNKILNDTCTNFGIKQIFSSSYAPQSQGFTERINGVICQAIRHYIKDNNQSRWSFYLPYIIFSYNNSPQISTNYSPYYLLHGFNANIGIDIQIIPENLSYDIKKSLEELKQVRASIPDYIKKAQDIQKLNHDKSHKLTTYEPNQLVLVKFPFQEPNKTAKLAPKYRGPYKIISKVSDVNYMIELVLNNKLTIDVVHIRRLKPYFQRDNSDSSEEKEPTDIGN</sequence>
<dbReference type="InterPro" id="IPR012337">
    <property type="entry name" value="RNaseH-like_sf"/>
</dbReference>
<dbReference type="GO" id="GO:0003887">
    <property type="term" value="F:DNA-directed DNA polymerase activity"/>
    <property type="evidence" value="ECO:0007669"/>
    <property type="project" value="UniProtKB-KW"/>
</dbReference>
<keyword evidence="12" id="KW-0239">DNA-directed DNA polymerase</keyword>
<keyword evidence="8" id="KW-0378">Hydrolase</keyword>
<dbReference type="GO" id="GO:0003964">
    <property type="term" value="F:RNA-directed DNA polymerase activity"/>
    <property type="evidence" value="ECO:0007669"/>
    <property type="project" value="UniProtKB-KW"/>
</dbReference>
<dbReference type="PANTHER" id="PTHR37984">
    <property type="entry name" value="PROTEIN CBG26694"/>
    <property type="match status" value="1"/>
</dbReference>
<dbReference type="PROSITE" id="PS50994">
    <property type="entry name" value="INTEGRASE"/>
    <property type="match status" value="1"/>
</dbReference>
<keyword evidence="6" id="KW-0064">Aspartyl protease</keyword>
<dbReference type="EC" id="2.7.7.49" evidence="1"/>
<dbReference type="InterPro" id="IPR001584">
    <property type="entry name" value="Integrase_cat-core"/>
</dbReference>
<dbReference type="InterPro" id="IPR043502">
    <property type="entry name" value="DNA/RNA_pol_sf"/>
</dbReference>
<dbReference type="Gene3D" id="1.10.340.70">
    <property type="match status" value="1"/>
</dbReference>
<dbReference type="GO" id="GO:0042575">
    <property type="term" value="C:DNA polymerase complex"/>
    <property type="evidence" value="ECO:0007669"/>
    <property type="project" value="UniProtKB-ARBA"/>
</dbReference>
<dbReference type="Gene3D" id="3.30.70.270">
    <property type="match status" value="2"/>
</dbReference>
<keyword evidence="9" id="KW-0460">Magnesium</keyword>
<dbReference type="CDD" id="cd09274">
    <property type="entry name" value="RNase_HI_RT_Ty3"/>
    <property type="match status" value="1"/>
</dbReference>
<dbReference type="SUPFAM" id="SSF56672">
    <property type="entry name" value="DNA/RNA polymerases"/>
    <property type="match status" value="1"/>
</dbReference>
<dbReference type="AlphaFoldDB" id="A0AAV0Y6E7"/>
<evidence type="ECO:0000256" key="9">
    <source>
        <dbReference type="ARBA" id="ARBA00022842"/>
    </source>
</evidence>
<dbReference type="InterPro" id="IPR050951">
    <property type="entry name" value="Retrovirus_Pol_polyprotein"/>
</dbReference>
<dbReference type="Proteomes" id="UP001160148">
    <property type="component" value="Unassembled WGS sequence"/>
</dbReference>
<dbReference type="InterPro" id="IPR056924">
    <property type="entry name" value="SH3_Tf2-1"/>
</dbReference>
<evidence type="ECO:0000256" key="3">
    <source>
        <dbReference type="ARBA" id="ARBA00022695"/>
    </source>
</evidence>
<evidence type="ECO:0000256" key="6">
    <source>
        <dbReference type="ARBA" id="ARBA00022750"/>
    </source>
</evidence>
<dbReference type="Pfam" id="PF17921">
    <property type="entry name" value="Integrase_H2C2"/>
    <property type="match status" value="1"/>
</dbReference>
<evidence type="ECO:0000256" key="4">
    <source>
        <dbReference type="ARBA" id="ARBA00022722"/>
    </source>
</evidence>
<dbReference type="Gene3D" id="3.30.420.10">
    <property type="entry name" value="Ribonuclease H-like superfamily/Ribonuclease H"/>
    <property type="match status" value="1"/>
</dbReference>
<dbReference type="GO" id="GO:0006310">
    <property type="term" value="P:DNA recombination"/>
    <property type="evidence" value="ECO:0007669"/>
    <property type="project" value="UniProtKB-KW"/>
</dbReference>
<feature type="domain" description="Reverse transcriptase" evidence="16">
    <location>
        <begin position="245"/>
        <end position="424"/>
    </location>
</feature>
<gene>
    <name evidence="18" type="ORF">MEUPH1_LOCUS28696</name>
</gene>
<reference evidence="18 19" key="1">
    <citation type="submission" date="2023-01" db="EMBL/GenBank/DDBJ databases">
        <authorList>
            <person name="Whitehead M."/>
        </authorList>
    </citation>
    <scope>NUCLEOTIDE SEQUENCE [LARGE SCALE GENOMIC DNA]</scope>
</reference>
<evidence type="ECO:0000256" key="8">
    <source>
        <dbReference type="ARBA" id="ARBA00022801"/>
    </source>
</evidence>
<evidence type="ECO:0000259" key="16">
    <source>
        <dbReference type="PROSITE" id="PS50878"/>
    </source>
</evidence>
<keyword evidence="10" id="KW-0229">DNA integration</keyword>
<dbReference type="PANTHER" id="PTHR37984:SF5">
    <property type="entry name" value="PROTEIN NYNRIN-LIKE"/>
    <property type="match status" value="1"/>
</dbReference>
<dbReference type="GO" id="GO:0046872">
    <property type="term" value="F:metal ion binding"/>
    <property type="evidence" value="ECO:0007669"/>
    <property type="project" value="UniProtKB-KW"/>
</dbReference>
<accession>A0AAV0Y6E7</accession>
<dbReference type="GO" id="GO:0004519">
    <property type="term" value="F:endonuclease activity"/>
    <property type="evidence" value="ECO:0007669"/>
    <property type="project" value="UniProtKB-KW"/>
</dbReference>
<dbReference type="PROSITE" id="PS50878">
    <property type="entry name" value="RT_POL"/>
    <property type="match status" value="1"/>
</dbReference>
<keyword evidence="19" id="KW-1185">Reference proteome</keyword>
<keyword evidence="5" id="KW-0479">Metal-binding</keyword>
<dbReference type="CDD" id="cd01647">
    <property type="entry name" value="RT_LTR"/>
    <property type="match status" value="1"/>
</dbReference>
<keyword evidence="15" id="KW-0511">Multifunctional enzyme</keyword>
<dbReference type="Pfam" id="PF00665">
    <property type="entry name" value="rve"/>
    <property type="match status" value="1"/>
</dbReference>
<keyword evidence="3" id="KW-0548">Nucleotidyltransferase</keyword>